<proteinExistence type="predicted"/>
<dbReference type="RefSeq" id="XP_047740503.1">
    <property type="nucleotide sequence ID" value="XM_047884547.1"/>
</dbReference>
<dbReference type="Proteomes" id="UP000694843">
    <property type="component" value="Unplaced"/>
</dbReference>
<name>A0A979FTI6_HYAAZ</name>
<feature type="transmembrane region" description="Helical" evidence="1">
    <location>
        <begin position="12"/>
        <end position="32"/>
    </location>
</feature>
<dbReference type="GeneID" id="125179168"/>
<keyword evidence="1" id="KW-0472">Membrane</keyword>
<reference evidence="3" key="1">
    <citation type="submission" date="2025-08" db="UniProtKB">
        <authorList>
            <consortium name="RefSeq"/>
        </authorList>
    </citation>
    <scope>IDENTIFICATION</scope>
    <source>
        <tissue evidence="3">Whole organism</tissue>
    </source>
</reference>
<evidence type="ECO:0000256" key="1">
    <source>
        <dbReference type="SAM" id="Phobius"/>
    </source>
</evidence>
<keyword evidence="1" id="KW-0812">Transmembrane</keyword>
<keyword evidence="1" id="KW-1133">Transmembrane helix</keyword>
<evidence type="ECO:0000313" key="3">
    <source>
        <dbReference type="RefSeq" id="XP_047740503.1"/>
    </source>
</evidence>
<protein>
    <submittedName>
        <fullName evidence="3">Uncharacterized protein LOC125179168</fullName>
    </submittedName>
</protein>
<feature type="transmembrane region" description="Helical" evidence="1">
    <location>
        <begin position="52"/>
        <end position="73"/>
    </location>
</feature>
<accession>A0A979FTI6</accession>
<gene>
    <name evidence="3" type="primary">LOC125179168</name>
</gene>
<keyword evidence="2" id="KW-1185">Reference proteome</keyword>
<sequence length="169" mass="19306">MAIERSNKRILCYLLAIVVMICVLANIKLIHSWTSFDWSQATSNDEKPFITLLYWCHIVSVLIFLILIVKNIIYIYAIIQNRPRLMILVLVCLVFAMIAESIMALASFIIRPWSSLEWAFVAAAAGQAFLCWLVHDRMKEMMEATAADGRMLLVEEKAPISEENPVTNK</sequence>
<dbReference type="KEGG" id="hazt:125179168"/>
<feature type="transmembrane region" description="Helical" evidence="1">
    <location>
        <begin position="116"/>
        <end position="134"/>
    </location>
</feature>
<feature type="transmembrane region" description="Helical" evidence="1">
    <location>
        <begin position="85"/>
        <end position="110"/>
    </location>
</feature>
<evidence type="ECO:0000313" key="2">
    <source>
        <dbReference type="Proteomes" id="UP000694843"/>
    </source>
</evidence>
<organism evidence="2 3">
    <name type="scientific">Hyalella azteca</name>
    <name type="common">Amphipod</name>
    <dbReference type="NCBI Taxonomy" id="294128"/>
    <lineage>
        <taxon>Eukaryota</taxon>
        <taxon>Metazoa</taxon>
        <taxon>Ecdysozoa</taxon>
        <taxon>Arthropoda</taxon>
        <taxon>Crustacea</taxon>
        <taxon>Multicrustacea</taxon>
        <taxon>Malacostraca</taxon>
        <taxon>Eumalacostraca</taxon>
        <taxon>Peracarida</taxon>
        <taxon>Amphipoda</taxon>
        <taxon>Senticaudata</taxon>
        <taxon>Talitrida</taxon>
        <taxon>Talitroidea</taxon>
        <taxon>Hyalellidae</taxon>
        <taxon>Hyalella</taxon>
    </lineage>
</organism>
<dbReference type="AlphaFoldDB" id="A0A979FTI6"/>